<feature type="domain" description="Sodium/calcium exchanger membrane region" evidence="6">
    <location>
        <begin position="9"/>
        <end position="151"/>
    </location>
</feature>
<feature type="domain" description="Sodium/calcium exchanger membrane region" evidence="6">
    <location>
        <begin position="174"/>
        <end position="314"/>
    </location>
</feature>
<comment type="caution">
    <text evidence="7">The sequence shown here is derived from an EMBL/GenBank/DDBJ whole genome shotgun (WGS) entry which is preliminary data.</text>
</comment>
<protein>
    <recommendedName>
        <fullName evidence="6">Sodium/calcium exchanger membrane region domain-containing protein</fullName>
    </recommendedName>
</protein>
<evidence type="ECO:0000256" key="5">
    <source>
        <dbReference type="SAM" id="Phobius"/>
    </source>
</evidence>
<evidence type="ECO:0000256" key="3">
    <source>
        <dbReference type="ARBA" id="ARBA00022989"/>
    </source>
</evidence>
<dbReference type="PANTHER" id="PTHR10846">
    <property type="entry name" value="SODIUM/POTASSIUM/CALCIUM EXCHANGER"/>
    <property type="match status" value="1"/>
</dbReference>
<evidence type="ECO:0000313" key="8">
    <source>
        <dbReference type="Proteomes" id="UP000177080"/>
    </source>
</evidence>
<feature type="transmembrane region" description="Helical" evidence="5">
    <location>
        <begin position="76"/>
        <end position="96"/>
    </location>
</feature>
<dbReference type="STRING" id="1797259.A2989_03390"/>
<reference evidence="7 8" key="1">
    <citation type="journal article" date="2016" name="Nat. Commun.">
        <title>Thousands of microbial genomes shed light on interconnected biogeochemical processes in an aquifer system.</title>
        <authorList>
            <person name="Anantharaman K."/>
            <person name="Brown C.T."/>
            <person name="Hug L.A."/>
            <person name="Sharon I."/>
            <person name="Castelle C.J."/>
            <person name="Probst A.J."/>
            <person name="Thomas B.C."/>
            <person name="Singh A."/>
            <person name="Wilkins M.J."/>
            <person name="Karaoz U."/>
            <person name="Brodie E.L."/>
            <person name="Williams K.H."/>
            <person name="Hubbard S.S."/>
            <person name="Banfield J.F."/>
        </authorList>
    </citation>
    <scope>NUCLEOTIDE SEQUENCE [LARGE SCALE GENOMIC DNA]</scope>
</reference>
<gene>
    <name evidence="7" type="ORF">A2989_03390</name>
</gene>
<dbReference type="Gene3D" id="1.20.1420.30">
    <property type="entry name" value="NCX, central ion-binding region"/>
    <property type="match status" value="1"/>
</dbReference>
<name>A0A1F4ZBF5_9BACT</name>
<feature type="transmembrane region" description="Helical" evidence="5">
    <location>
        <begin position="299"/>
        <end position="320"/>
    </location>
</feature>
<keyword evidence="2 5" id="KW-0812">Transmembrane</keyword>
<proteinExistence type="predicted"/>
<dbReference type="EMBL" id="MEXN01000005">
    <property type="protein sequence ID" value="OGD03699.1"/>
    <property type="molecule type" value="Genomic_DNA"/>
</dbReference>
<evidence type="ECO:0000256" key="1">
    <source>
        <dbReference type="ARBA" id="ARBA00004141"/>
    </source>
</evidence>
<dbReference type="InterPro" id="IPR004837">
    <property type="entry name" value="NaCa_Exmemb"/>
</dbReference>
<feature type="transmembrane region" description="Helical" evidence="5">
    <location>
        <begin position="6"/>
        <end position="29"/>
    </location>
</feature>
<feature type="transmembrane region" description="Helical" evidence="5">
    <location>
        <begin position="242"/>
        <end position="262"/>
    </location>
</feature>
<dbReference type="AlphaFoldDB" id="A0A1F4ZBF5"/>
<accession>A0A1F4ZBF5</accession>
<evidence type="ECO:0000313" key="7">
    <source>
        <dbReference type="EMBL" id="OGD03699.1"/>
    </source>
</evidence>
<dbReference type="PANTHER" id="PTHR10846:SF8">
    <property type="entry name" value="INNER MEMBRANE PROTEIN YRBG"/>
    <property type="match status" value="1"/>
</dbReference>
<evidence type="ECO:0000256" key="2">
    <source>
        <dbReference type="ARBA" id="ARBA00022692"/>
    </source>
</evidence>
<feature type="transmembrane region" description="Helical" evidence="5">
    <location>
        <begin position="268"/>
        <end position="287"/>
    </location>
</feature>
<sequence>MVPVHLLFYFFTCLIGLIILGKTAGYLVTAVSRLGVFLRLSQFLTGFIILGIATSIPETGIAVNSILSGNPQLSLGNLFGATIVLLSLIAGGTAVFHPNAIIRDELAHPDRILHIAVLILSPLILLLDSRLTRLDGVFLILLYIGYLLYVYKLRPPDSPPLDENLLNQKFLNTVFLTLVGLIGVVLSSRAVLFSSLRLATLLRIPPLVIGTLFLSLGTNIPEISVAIAAIRGRHTNLVIGDILGSAAANTFIISLLAIFSPFVVNSQIQIEISAIFMVFSLVLFLVFTHSKNRLSYLEGIVLITLYVAFVTAQISSLTLFK</sequence>
<dbReference type="GO" id="GO:0005262">
    <property type="term" value="F:calcium channel activity"/>
    <property type="evidence" value="ECO:0007669"/>
    <property type="project" value="TreeGrafter"/>
</dbReference>
<dbReference type="GO" id="GO:0006874">
    <property type="term" value="P:intracellular calcium ion homeostasis"/>
    <property type="evidence" value="ECO:0007669"/>
    <property type="project" value="TreeGrafter"/>
</dbReference>
<dbReference type="Pfam" id="PF01699">
    <property type="entry name" value="Na_Ca_ex"/>
    <property type="match status" value="2"/>
</dbReference>
<feature type="transmembrane region" description="Helical" evidence="5">
    <location>
        <begin position="133"/>
        <end position="151"/>
    </location>
</feature>
<dbReference type="InterPro" id="IPR004481">
    <property type="entry name" value="K/Na/Ca-exchanger"/>
</dbReference>
<dbReference type="InterPro" id="IPR044880">
    <property type="entry name" value="NCX_ion-bd_dom_sf"/>
</dbReference>
<keyword evidence="3 5" id="KW-1133">Transmembrane helix</keyword>
<evidence type="ECO:0000256" key="4">
    <source>
        <dbReference type="ARBA" id="ARBA00023136"/>
    </source>
</evidence>
<keyword evidence="4 5" id="KW-0472">Membrane</keyword>
<dbReference type="Proteomes" id="UP000177080">
    <property type="component" value="Unassembled WGS sequence"/>
</dbReference>
<dbReference type="GO" id="GO:0005886">
    <property type="term" value="C:plasma membrane"/>
    <property type="evidence" value="ECO:0007669"/>
    <property type="project" value="TreeGrafter"/>
</dbReference>
<feature type="transmembrane region" description="Helical" evidence="5">
    <location>
        <begin position="171"/>
        <end position="192"/>
    </location>
</feature>
<comment type="subcellular location">
    <subcellularLocation>
        <location evidence="1">Membrane</location>
        <topology evidence="1">Multi-pass membrane protein</topology>
    </subcellularLocation>
</comment>
<feature type="transmembrane region" description="Helical" evidence="5">
    <location>
        <begin position="108"/>
        <end position="127"/>
    </location>
</feature>
<organism evidence="7 8">
    <name type="scientific">Candidatus Amesbacteria bacterium RIFCSPLOWO2_01_FULL_48_25</name>
    <dbReference type="NCBI Taxonomy" id="1797259"/>
    <lineage>
        <taxon>Bacteria</taxon>
        <taxon>Candidatus Amesiibacteriota</taxon>
    </lineage>
</organism>
<dbReference type="GO" id="GO:0008273">
    <property type="term" value="F:calcium, potassium:sodium antiporter activity"/>
    <property type="evidence" value="ECO:0007669"/>
    <property type="project" value="TreeGrafter"/>
</dbReference>
<feature type="transmembrane region" description="Helical" evidence="5">
    <location>
        <begin position="36"/>
        <end position="56"/>
    </location>
</feature>
<evidence type="ECO:0000259" key="6">
    <source>
        <dbReference type="Pfam" id="PF01699"/>
    </source>
</evidence>